<gene>
    <name evidence="1" type="ORF">F7725_013092</name>
</gene>
<accession>A0A7J5YPK9</accession>
<dbReference type="AlphaFoldDB" id="A0A7J5YPK9"/>
<dbReference type="EMBL" id="JAAKFY010000010">
    <property type="protein sequence ID" value="KAF3851320.1"/>
    <property type="molecule type" value="Genomic_DNA"/>
</dbReference>
<sequence length="182" mass="19788">MLRAACLLYLCSLKTELSRTIFSRSSISSLGRSAVMKALTVTETSSGSWVSDSAGLFSSKTFAHSSGSFLRTRYRASLLNKEFRCTPEKKNIYICQVGVSLLAVFPDHGAVVERVLLQEALRCVVAVDVDLGQGILISGKLPSDHHDQEVFNPLRVVAVALSTDSLHFFDLACFAGSLDVLK</sequence>
<keyword evidence="2" id="KW-1185">Reference proteome</keyword>
<dbReference type="Proteomes" id="UP000518266">
    <property type="component" value="Unassembled WGS sequence"/>
</dbReference>
<name>A0A7J5YPK9_DISMA</name>
<evidence type="ECO:0000313" key="2">
    <source>
        <dbReference type="Proteomes" id="UP000518266"/>
    </source>
</evidence>
<proteinExistence type="predicted"/>
<organism evidence="1 2">
    <name type="scientific">Dissostichus mawsoni</name>
    <name type="common">Antarctic cod</name>
    <dbReference type="NCBI Taxonomy" id="36200"/>
    <lineage>
        <taxon>Eukaryota</taxon>
        <taxon>Metazoa</taxon>
        <taxon>Chordata</taxon>
        <taxon>Craniata</taxon>
        <taxon>Vertebrata</taxon>
        <taxon>Euteleostomi</taxon>
        <taxon>Actinopterygii</taxon>
        <taxon>Neopterygii</taxon>
        <taxon>Teleostei</taxon>
        <taxon>Neoteleostei</taxon>
        <taxon>Acanthomorphata</taxon>
        <taxon>Eupercaria</taxon>
        <taxon>Perciformes</taxon>
        <taxon>Notothenioidei</taxon>
        <taxon>Nototheniidae</taxon>
        <taxon>Dissostichus</taxon>
    </lineage>
</organism>
<evidence type="ECO:0000313" key="1">
    <source>
        <dbReference type="EMBL" id="KAF3851320.1"/>
    </source>
</evidence>
<protein>
    <submittedName>
        <fullName evidence="1">Uncharacterized protein</fullName>
    </submittedName>
</protein>
<comment type="caution">
    <text evidence="1">The sequence shown here is derived from an EMBL/GenBank/DDBJ whole genome shotgun (WGS) entry which is preliminary data.</text>
</comment>
<reference evidence="1 2" key="1">
    <citation type="submission" date="2020-03" db="EMBL/GenBank/DDBJ databases">
        <title>Dissostichus mawsoni Genome sequencing and assembly.</title>
        <authorList>
            <person name="Park H."/>
        </authorList>
    </citation>
    <scope>NUCLEOTIDE SEQUENCE [LARGE SCALE GENOMIC DNA]</scope>
    <source>
        <strain evidence="1">DM0001</strain>
        <tissue evidence="1">Muscle</tissue>
    </source>
</reference>